<dbReference type="PANTHER" id="PTHR19229:SF36">
    <property type="entry name" value="ATP-BINDING CASSETTE SUB-FAMILY A MEMBER 2"/>
    <property type="match status" value="1"/>
</dbReference>
<dbReference type="GO" id="GO:0140359">
    <property type="term" value="F:ABC-type transporter activity"/>
    <property type="evidence" value="ECO:0007669"/>
    <property type="project" value="InterPro"/>
</dbReference>
<evidence type="ECO:0000256" key="6">
    <source>
        <dbReference type="ARBA" id="ARBA00023136"/>
    </source>
</evidence>
<dbReference type="GO" id="GO:0005319">
    <property type="term" value="F:lipid transporter activity"/>
    <property type="evidence" value="ECO:0007669"/>
    <property type="project" value="TreeGrafter"/>
</dbReference>
<keyword evidence="4" id="KW-0677">Repeat</keyword>
<dbReference type="Pfam" id="PF12698">
    <property type="entry name" value="ABC2_membrane_3"/>
    <property type="match status" value="1"/>
</dbReference>
<evidence type="ECO:0000256" key="3">
    <source>
        <dbReference type="ARBA" id="ARBA00022692"/>
    </source>
</evidence>
<keyword evidence="5 7" id="KW-1133">Transmembrane helix</keyword>
<evidence type="ECO:0000313" key="10">
    <source>
        <dbReference type="Proteomes" id="UP001162029"/>
    </source>
</evidence>
<dbReference type="PROSITE" id="PS50893">
    <property type="entry name" value="ABC_TRANSPORTER_2"/>
    <property type="match status" value="1"/>
</dbReference>
<dbReference type="GO" id="GO:0016887">
    <property type="term" value="F:ATP hydrolysis activity"/>
    <property type="evidence" value="ECO:0007669"/>
    <property type="project" value="InterPro"/>
</dbReference>
<evidence type="ECO:0000256" key="7">
    <source>
        <dbReference type="SAM" id="Phobius"/>
    </source>
</evidence>
<name>A0AAV0TTK0_9STRA</name>
<dbReference type="Gene3D" id="3.40.50.300">
    <property type="entry name" value="P-loop containing nucleotide triphosphate hydrolases"/>
    <property type="match status" value="1"/>
</dbReference>
<dbReference type="InterPro" id="IPR003439">
    <property type="entry name" value="ABC_transporter-like_ATP-bd"/>
</dbReference>
<evidence type="ECO:0000256" key="1">
    <source>
        <dbReference type="ARBA" id="ARBA00004141"/>
    </source>
</evidence>
<evidence type="ECO:0000256" key="2">
    <source>
        <dbReference type="ARBA" id="ARBA00022448"/>
    </source>
</evidence>
<gene>
    <name evidence="9" type="ORF">PDE001_LOCUS3763</name>
</gene>
<comment type="caution">
    <text evidence="9">The sequence shown here is derived from an EMBL/GenBank/DDBJ whole genome shotgun (WGS) entry which is preliminary data.</text>
</comment>
<proteinExistence type="predicted"/>
<keyword evidence="2" id="KW-0813">Transport</keyword>
<dbReference type="InterPro" id="IPR056264">
    <property type="entry name" value="R2_ABCA1-4-like"/>
</dbReference>
<dbReference type="Proteomes" id="UP001162029">
    <property type="component" value="Unassembled WGS sequence"/>
</dbReference>
<feature type="transmembrane region" description="Helical" evidence="7">
    <location>
        <begin position="76"/>
        <end position="98"/>
    </location>
</feature>
<evidence type="ECO:0000256" key="4">
    <source>
        <dbReference type="ARBA" id="ARBA00022737"/>
    </source>
</evidence>
<dbReference type="AlphaFoldDB" id="A0AAV0TTK0"/>
<accession>A0AAV0TTK0</accession>
<keyword evidence="3 7" id="KW-0812">Transmembrane</keyword>
<dbReference type="InterPro" id="IPR013525">
    <property type="entry name" value="ABC2_TM"/>
</dbReference>
<feature type="transmembrane region" description="Helical" evidence="7">
    <location>
        <begin position="189"/>
        <end position="208"/>
    </location>
</feature>
<organism evidence="9 10">
    <name type="scientific">Peronospora destructor</name>
    <dbReference type="NCBI Taxonomy" id="86335"/>
    <lineage>
        <taxon>Eukaryota</taxon>
        <taxon>Sar</taxon>
        <taxon>Stramenopiles</taxon>
        <taxon>Oomycota</taxon>
        <taxon>Peronosporomycetes</taxon>
        <taxon>Peronosporales</taxon>
        <taxon>Peronosporaceae</taxon>
        <taxon>Peronospora</taxon>
    </lineage>
</organism>
<dbReference type="Pfam" id="PF00005">
    <property type="entry name" value="ABC_tran"/>
    <property type="match status" value="1"/>
</dbReference>
<dbReference type="SUPFAM" id="SSF52540">
    <property type="entry name" value="P-loop containing nucleoside triphosphate hydrolases"/>
    <property type="match status" value="1"/>
</dbReference>
<sequence length="579" mass="64480">MLAFAFIPAAIVAFVVREKNPNQNAKSLQLICGANVSAYWLSTWTHDIVIMMVTVIASMIMVPFSDRTLKSSMEVWGIVSLIGSHALAVIPMAYLFSFKFKEHAVAQTSLLVFAICTGYSLNNGIYEIATRKLSRSSLYGNKTEAVAPPSFFGLWKGLGTQYTCTSCWDAATSEDCCVRNVFDLDVAGAPIVYAVVEIVIFMLLVFIIENRNVEKWSNCTPPTTTSCSSVICVNDTEEATIWLVTVLKLRRVLGYCPQVDSLHDLLTVEEQLELYAQLKGIPSDRVKRAVDQKIEELDLVEYRTKLTQRLSGGNKRKVSAAIALIGSPRIIFLDEPSTGVDPSSRRKMWDVIASVCATKESCVVLITHSMEECEALCTRVGILVNGNLKCLGSVEHLKQKFGRRYIVEVKMQEPSSSSVERLQLEVHRILEGNSLGISQDHINILCSSLGVSNRAQEIMDGEGNGNVIKSYLETSGIIPIDVFCAWWHTKNMGGALQEFFYSKFPGCQLLEHQSGHFRFQVPKQSLRPYVIFGLLEENKEHLHIDEYGVSETSLEHIFNTMAAQQGDEQLQGSIRYRGA</sequence>
<keyword evidence="10" id="KW-1185">Reference proteome</keyword>
<dbReference type="InterPro" id="IPR027417">
    <property type="entry name" value="P-loop_NTPase"/>
</dbReference>
<evidence type="ECO:0000256" key="5">
    <source>
        <dbReference type="ARBA" id="ARBA00022989"/>
    </source>
</evidence>
<reference evidence="9" key="1">
    <citation type="submission" date="2022-12" db="EMBL/GenBank/DDBJ databases">
        <authorList>
            <person name="Webb A."/>
        </authorList>
    </citation>
    <scope>NUCLEOTIDE SEQUENCE</scope>
    <source>
        <strain evidence="9">Pd1</strain>
    </source>
</reference>
<feature type="transmembrane region" description="Helical" evidence="7">
    <location>
        <begin position="41"/>
        <end position="64"/>
    </location>
</feature>
<dbReference type="GO" id="GO:0005524">
    <property type="term" value="F:ATP binding"/>
    <property type="evidence" value="ECO:0007669"/>
    <property type="project" value="InterPro"/>
</dbReference>
<dbReference type="Pfam" id="PF23321">
    <property type="entry name" value="R1_ABCA1"/>
    <property type="match status" value="1"/>
</dbReference>
<comment type="subcellular location">
    <subcellularLocation>
        <location evidence="1">Membrane</location>
        <topology evidence="1">Multi-pass membrane protein</topology>
    </subcellularLocation>
</comment>
<protein>
    <recommendedName>
        <fullName evidence="8">ABC transporter domain-containing protein</fullName>
    </recommendedName>
</protein>
<keyword evidence="6 7" id="KW-0472">Membrane</keyword>
<dbReference type="InterPro" id="IPR026082">
    <property type="entry name" value="ABCA"/>
</dbReference>
<evidence type="ECO:0000259" key="8">
    <source>
        <dbReference type="PROSITE" id="PS50893"/>
    </source>
</evidence>
<dbReference type="GO" id="GO:0016020">
    <property type="term" value="C:membrane"/>
    <property type="evidence" value="ECO:0007669"/>
    <property type="project" value="UniProtKB-SubCell"/>
</dbReference>
<feature type="transmembrane region" description="Helical" evidence="7">
    <location>
        <begin position="104"/>
        <end position="126"/>
    </location>
</feature>
<feature type="domain" description="ABC transporter" evidence="8">
    <location>
        <begin position="186"/>
        <end position="410"/>
    </location>
</feature>
<evidence type="ECO:0000313" key="9">
    <source>
        <dbReference type="EMBL" id="CAI5727248.1"/>
    </source>
</evidence>
<dbReference type="EMBL" id="CANTFM010000652">
    <property type="protein sequence ID" value="CAI5727248.1"/>
    <property type="molecule type" value="Genomic_DNA"/>
</dbReference>
<dbReference type="PANTHER" id="PTHR19229">
    <property type="entry name" value="ATP-BINDING CASSETTE TRANSPORTER SUBFAMILY A ABCA"/>
    <property type="match status" value="1"/>
</dbReference>